<dbReference type="GO" id="GO:0008422">
    <property type="term" value="F:beta-glucosidase activity"/>
    <property type="evidence" value="ECO:0007669"/>
    <property type="project" value="TreeGrafter"/>
</dbReference>
<dbReference type="OrthoDB" id="62120at2759"/>
<evidence type="ECO:0000256" key="2">
    <source>
        <dbReference type="ARBA" id="ARBA00022801"/>
    </source>
</evidence>
<dbReference type="HOGENOM" id="CLU_004624_0_2_1"/>
<evidence type="ECO:0000256" key="3">
    <source>
        <dbReference type="ARBA" id="ARBA00023295"/>
    </source>
</evidence>
<dbReference type="GeneID" id="19319837"/>
<organism evidence="7 8">
    <name type="scientific">Pseudozyma flocculosa PF-1</name>
    <dbReference type="NCBI Taxonomy" id="1277687"/>
    <lineage>
        <taxon>Eukaryota</taxon>
        <taxon>Fungi</taxon>
        <taxon>Dikarya</taxon>
        <taxon>Basidiomycota</taxon>
        <taxon>Ustilaginomycotina</taxon>
        <taxon>Ustilaginomycetes</taxon>
        <taxon>Ustilaginales</taxon>
        <taxon>Ustilaginaceae</taxon>
        <taxon>Pseudozyma</taxon>
    </lineage>
</organism>
<gene>
    <name evidence="7" type="ORF">PFL1_05752</name>
</gene>
<dbReference type="GO" id="GO:0009986">
    <property type="term" value="C:cell surface"/>
    <property type="evidence" value="ECO:0007669"/>
    <property type="project" value="TreeGrafter"/>
</dbReference>
<evidence type="ECO:0000256" key="1">
    <source>
        <dbReference type="ARBA" id="ARBA00005641"/>
    </source>
</evidence>
<keyword evidence="2 4" id="KW-0378">Hydrolase</keyword>
<feature type="chain" id="PRO_5001599587" description="Glycoside hydrolase family 5 domain-containing protein" evidence="5">
    <location>
        <begin position="36"/>
        <end position="479"/>
    </location>
</feature>
<name>A0A061H2R3_9BASI</name>
<keyword evidence="3 4" id="KW-0326">Glycosidase</keyword>
<dbReference type="Proteomes" id="UP000053664">
    <property type="component" value="Unassembled WGS sequence"/>
</dbReference>
<evidence type="ECO:0000313" key="8">
    <source>
        <dbReference type="Proteomes" id="UP000053664"/>
    </source>
</evidence>
<dbReference type="RefSeq" id="XP_007881477.1">
    <property type="nucleotide sequence ID" value="XM_007883286.1"/>
</dbReference>
<dbReference type="InterPro" id="IPR001547">
    <property type="entry name" value="Glyco_hydro_5"/>
</dbReference>
<evidence type="ECO:0000259" key="6">
    <source>
        <dbReference type="Pfam" id="PF00150"/>
    </source>
</evidence>
<evidence type="ECO:0000313" key="7">
    <source>
        <dbReference type="EMBL" id="EPQ26773.1"/>
    </source>
</evidence>
<dbReference type="GO" id="GO:0009251">
    <property type="term" value="P:glucan catabolic process"/>
    <property type="evidence" value="ECO:0007669"/>
    <property type="project" value="TreeGrafter"/>
</dbReference>
<dbReference type="eggNOG" id="ENOG502QPYU">
    <property type="taxonomic scope" value="Eukaryota"/>
</dbReference>
<dbReference type="SUPFAM" id="SSF51445">
    <property type="entry name" value="(Trans)glycosidases"/>
    <property type="match status" value="1"/>
</dbReference>
<dbReference type="Pfam" id="PF00150">
    <property type="entry name" value="Cellulase"/>
    <property type="match status" value="1"/>
</dbReference>
<comment type="similarity">
    <text evidence="1 4">Belongs to the glycosyl hydrolase 5 (cellulase A) family.</text>
</comment>
<dbReference type="PANTHER" id="PTHR31297">
    <property type="entry name" value="GLUCAN ENDO-1,6-BETA-GLUCOSIDASE B"/>
    <property type="match status" value="1"/>
</dbReference>
<evidence type="ECO:0000256" key="5">
    <source>
        <dbReference type="SAM" id="SignalP"/>
    </source>
</evidence>
<dbReference type="AlphaFoldDB" id="A0A061H2R3"/>
<dbReference type="EMBL" id="KE361643">
    <property type="protein sequence ID" value="EPQ26773.1"/>
    <property type="molecule type" value="Genomic_DNA"/>
</dbReference>
<dbReference type="GO" id="GO:0005576">
    <property type="term" value="C:extracellular region"/>
    <property type="evidence" value="ECO:0007669"/>
    <property type="project" value="TreeGrafter"/>
</dbReference>
<protein>
    <recommendedName>
        <fullName evidence="6">Glycoside hydrolase family 5 domain-containing protein</fullName>
    </recommendedName>
</protein>
<dbReference type="PANTHER" id="PTHR31297:SF42">
    <property type="entry name" value="GLYCOSIDE HYDROLASE FAMILY 5 DOMAIN-CONTAINING PROTEIN"/>
    <property type="match status" value="1"/>
</dbReference>
<reference evidence="7 8" key="1">
    <citation type="journal article" date="2013" name="Plant Cell">
        <title>The transition from a phytopathogenic smut ancestor to an anamorphic biocontrol agent deciphered by comparative whole-genome analysis.</title>
        <authorList>
            <person name="Lefebvre F."/>
            <person name="Joly D.L."/>
            <person name="Labbe C."/>
            <person name="Teichmann B."/>
            <person name="Linning R."/>
            <person name="Belzile F."/>
            <person name="Bakkeren G."/>
            <person name="Belanger R.R."/>
        </authorList>
    </citation>
    <scope>NUCLEOTIDE SEQUENCE [LARGE SCALE GENOMIC DNA]</scope>
    <source>
        <strain evidence="7 8">PF-1</strain>
    </source>
</reference>
<feature type="signal peptide" evidence="5">
    <location>
        <begin position="1"/>
        <end position="35"/>
    </location>
</feature>
<proteinExistence type="inferred from homology"/>
<dbReference type="InterPro" id="IPR017853">
    <property type="entry name" value="GH"/>
</dbReference>
<dbReference type="Gene3D" id="3.20.20.80">
    <property type="entry name" value="Glycosidases"/>
    <property type="match status" value="1"/>
</dbReference>
<dbReference type="KEGG" id="pfp:PFL1_05752"/>
<dbReference type="InterPro" id="IPR050386">
    <property type="entry name" value="Glycosyl_hydrolase_5"/>
</dbReference>
<keyword evidence="5" id="KW-0732">Signal</keyword>
<sequence>MAHGPGIKPRRAVALLMGVLVVLTLALLSPHTASARPTKDGDDGLTSQMAQEVQARGGTTIQDLSKMKHARWGHGPKPVRGVNIGGWLILENWQTPSLFLTPDLKDKSIPDEWTWSKTLGNTTATRKRLQTHYANWLNATDFKRMAEYGLNTVRLPVPYWAFVPNAKEPYLTGLQQPFIAKALGWARDNNLDVVLDLHGVPGSQNGYDNSGRAGRIGFGDSKDNMDLAILALMRMTELYVNDPSYRGVVKAIEVVNEPKVGGGAVPLDFLQEFYRKSYAAIRNQIDPKRAPLVPTILFSDAFLDLSTWDDFFWDKSWYKTGSYAIDTHSYQAWSPLKELSPSGHIKHACSLGAPLSHTRSIHPVVVGEFALGIETRCVPYQSCAGRSIKDDVATLNTDSQNLFARRFWEAQTQTFEGSGSGWIFWSWKGESTAAWSYQAAVEQGWIPRNLDERAFRTQAGPYCVEKSPSAAVSFKTRSG</sequence>
<feature type="domain" description="Glycoside hydrolase family 5" evidence="6">
    <location>
        <begin position="129"/>
        <end position="428"/>
    </location>
</feature>
<accession>A0A061H2R3</accession>
<evidence type="ECO:0000256" key="4">
    <source>
        <dbReference type="RuleBase" id="RU361153"/>
    </source>
</evidence>